<comment type="caution">
    <text evidence="3">The sequence shown here is derived from an EMBL/GenBank/DDBJ whole genome shotgun (WGS) entry which is preliminary data.</text>
</comment>
<dbReference type="Gene3D" id="3.40.50.1820">
    <property type="entry name" value="alpha/beta hydrolase"/>
    <property type="match status" value="1"/>
</dbReference>
<evidence type="ECO:0000313" key="3">
    <source>
        <dbReference type="EMBL" id="RNM11918.1"/>
    </source>
</evidence>
<evidence type="ECO:0000313" key="4">
    <source>
        <dbReference type="Proteomes" id="UP000279994"/>
    </source>
</evidence>
<dbReference type="InterPro" id="IPR005674">
    <property type="entry name" value="CocE/Ser_esterase"/>
</dbReference>
<dbReference type="InterPro" id="IPR029058">
    <property type="entry name" value="AB_hydrolase_fold"/>
</dbReference>
<name>A0A3N0GIH5_9ACTN</name>
<dbReference type="InterPro" id="IPR050585">
    <property type="entry name" value="Xaa-Pro_dipeptidyl-ppase/CocE"/>
</dbReference>
<dbReference type="InterPro" id="IPR000383">
    <property type="entry name" value="Xaa-Pro-like_dom"/>
</dbReference>
<dbReference type="GO" id="GO:0008239">
    <property type="term" value="F:dipeptidyl-peptidase activity"/>
    <property type="evidence" value="ECO:0007669"/>
    <property type="project" value="InterPro"/>
</dbReference>
<dbReference type="Pfam" id="PF02129">
    <property type="entry name" value="Peptidase_S15"/>
    <property type="match status" value="1"/>
</dbReference>
<dbReference type="Gene3D" id="1.10.3020.10">
    <property type="entry name" value="alpha-amino acid ester hydrolase ( Helical cap domain)"/>
    <property type="match status" value="1"/>
</dbReference>
<dbReference type="Gene3D" id="2.60.120.260">
    <property type="entry name" value="Galactose-binding domain-like"/>
    <property type="match status" value="1"/>
</dbReference>
<dbReference type="PANTHER" id="PTHR43056">
    <property type="entry name" value="PEPTIDASE S9 PROLYL OLIGOPEPTIDASE"/>
    <property type="match status" value="1"/>
</dbReference>
<dbReference type="SUPFAM" id="SSF49785">
    <property type="entry name" value="Galactose-binding domain-like"/>
    <property type="match status" value="1"/>
</dbReference>
<dbReference type="InterPro" id="IPR008979">
    <property type="entry name" value="Galactose-bd-like_sf"/>
</dbReference>
<dbReference type="Pfam" id="PF08530">
    <property type="entry name" value="PepX_C"/>
    <property type="match status" value="1"/>
</dbReference>
<dbReference type="AlphaFoldDB" id="A0A3N0GIH5"/>
<dbReference type="NCBIfam" id="TIGR00976">
    <property type="entry name" value="CocE_NonD"/>
    <property type="match status" value="1"/>
</dbReference>
<accession>A0A3N0GIH5</accession>
<sequence>MRDGVELATDLWLPDGGPSPVLLVRLPYGKDLIPGDITWPTQPNIFTLLEAGYAVVWQDCRGAFRSGGDFDPTVNEPDDGADTIAWLMEQPWCDGNIGAYGHSYLGMVQWASAAESPEGLKAIVPTETSTDYYMTPWYSEGGALSWHTTWSWTTLMTVLAAQTALGSGGDFEALMEAADLMGTPDPHLERLPLSDQPVFEKKWPWWSEWLAHPERDEWWRSLAVDERPGDVTVPALNIGGWYDLFVGSTARTFTRMRREAGTSEAREGQRLIIGPWDHISFTGAYHDRQFGLMADIAMADLTAAHIAFYDRYLKGDLDALAGTSRVRIFVMGIDEWRDEQDWPLPDTKYTDYYLHGSGRANTADGDGVLSTEPPTTEAIDSYEYDPLNPVPTLGGRVMIPATVNGTGPVDQRPVETREDVLCFTTEELEHPVEVTGHVSLVLHVDSTTPDTDFTGKLVDVFPDGRAIYLTDGILRARYRNSLAQPEPLEPGTVYEVELDLLVTSNVFLPGHRIRLEVSSSNFPRFDRNTNTGGVIAHEGANDVVVAHNRVLHGPDHPSRLILPIISR</sequence>
<dbReference type="PANTHER" id="PTHR43056:SF10">
    <property type="entry name" value="COCE_NOND FAMILY, PUTATIVE (AFU_ORTHOLOGUE AFUA_7G00600)-RELATED"/>
    <property type="match status" value="1"/>
</dbReference>
<dbReference type="Proteomes" id="UP000279994">
    <property type="component" value="Unassembled WGS sequence"/>
</dbReference>
<dbReference type="SMART" id="SM00939">
    <property type="entry name" value="PepX_C"/>
    <property type="match status" value="1"/>
</dbReference>
<reference evidence="3 4" key="1">
    <citation type="submission" date="2018-11" db="EMBL/GenBank/DDBJ databases">
        <authorList>
            <person name="Li F."/>
        </authorList>
    </citation>
    <scope>NUCLEOTIDE SEQUENCE [LARGE SCALE GENOMIC DNA]</scope>
    <source>
        <strain evidence="3 4">Gsoil 818</strain>
    </source>
</reference>
<dbReference type="InterPro" id="IPR013736">
    <property type="entry name" value="Xaa-Pro_dipept_C"/>
</dbReference>
<proteinExistence type="predicted"/>
<gene>
    <name evidence="3" type="ORF">EFL26_21975</name>
</gene>
<evidence type="ECO:0000256" key="1">
    <source>
        <dbReference type="ARBA" id="ARBA00022801"/>
    </source>
</evidence>
<organism evidence="3 4">
    <name type="scientific">Nocardioides pocheonensis</name>
    <dbReference type="NCBI Taxonomy" id="661485"/>
    <lineage>
        <taxon>Bacteria</taxon>
        <taxon>Bacillati</taxon>
        <taxon>Actinomycetota</taxon>
        <taxon>Actinomycetes</taxon>
        <taxon>Propionibacteriales</taxon>
        <taxon>Nocardioidaceae</taxon>
        <taxon>Nocardioides</taxon>
    </lineage>
</organism>
<evidence type="ECO:0000259" key="2">
    <source>
        <dbReference type="SMART" id="SM00939"/>
    </source>
</evidence>
<dbReference type="SUPFAM" id="SSF53474">
    <property type="entry name" value="alpha/beta-Hydrolases"/>
    <property type="match status" value="1"/>
</dbReference>
<keyword evidence="1 3" id="KW-0378">Hydrolase</keyword>
<keyword evidence="4" id="KW-1185">Reference proteome</keyword>
<protein>
    <submittedName>
        <fullName evidence="3">CocE/NonD family hydrolase</fullName>
    </submittedName>
</protein>
<feature type="domain" description="Xaa-Pro dipeptidyl-peptidase C-terminal" evidence="2">
    <location>
        <begin position="306"/>
        <end position="561"/>
    </location>
</feature>
<dbReference type="EMBL" id="RJSF01000047">
    <property type="protein sequence ID" value="RNM11918.1"/>
    <property type="molecule type" value="Genomic_DNA"/>
</dbReference>
<dbReference type="OrthoDB" id="5240615at2"/>